<reference evidence="1 2" key="1">
    <citation type="submission" date="2016-04" db="EMBL/GenBank/DDBJ databases">
        <title>Genome sequence of Methanobrevibacter filiformis DSM 11501.</title>
        <authorList>
            <person name="Poehlein A."/>
            <person name="Seedorf H."/>
            <person name="Daniel R."/>
        </authorList>
    </citation>
    <scope>NUCLEOTIDE SEQUENCE [LARGE SCALE GENOMIC DNA]</scope>
    <source>
        <strain evidence="1 2">DSM 11501</strain>
    </source>
</reference>
<dbReference type="NCBIfam" id="TIGR01987">
    <property type="entry name" value="HI0074"/>
    <property type="match status" value="1"/>
</dbReference>
<dbReference type="EMBL" id="LWMT01000097">
    <property type="protein sequence ID" value="KZX15428.1"/>
    <property type="molecule type" value="Genomic_DNA"/>
</dbReference>
<dbReference type="GO" id="GO:0016740">
    <property type="term" value="F:transferase activity"/>
    <property type="evidence" value="ECO:0007669"/>
    <property type="project" value="UniProtKB-KW"/>
</dbReference>
<comment type="caution">
    <text evidence="1">The sequence shown here is derived from an EMBL/GenBank/DDBJ whole genome shotgun (WGS) entry which is preliminary data.</text>
</comment>
<keyword evidence="2" id="KW-1185">Reference proteome</keyword>
<evidence type="ECO:0000313" key="1">
    <source>
        <dbReference type="EMBL" id="KZX15428.1"/>
    </source>
</evidence>
<dbReference type="PATRIC" id="fig|55758.3.peg.728"/>
<organism evidence="1 2">
    <name type="scientific">Methanobrevibacter filiformis</name>
    <dbReference type="NCBI Taxonomy" id="55758"/>
    <lineage>
        <taxon>Archaea</taxon>
        <taxon>Methanobacteriati</taxon>
        <taxon>Methanobacteriota</taxon>
        <taxon>Methanomada group</taxon>
        <taxon>Methanobacteria</taxon>
        <taxon>Methanobacteriales</taxon>
        <taxon>Methanobacteriaceae</taxon>
        <taxon>Methanobrevibacter</taxon>
    </lineage>
</organism>
<sequence length="138" mass="16167">MSEKLNIIGLKNVVGALNDAIDIYTHCSSENHALLNTLRSGLIQNFEIAYEMSWKFMKRWLEINISPDIVLGLSRKEFYRIARENLLITDVEKWWSFHEARNKTSYVYDEIIADKTVETAIEFLPYAMDFISKLEEKV</sequence>
<dbReference type="Proteomes" id="UP000077066">
    <property type="component" value="Unassembled WGS sequence"/>
</dbReference>
<dbReference type="Gene3D" id="1.20.120.330">
    <property type="entry name" value="Nucleotidyltransferases domain 2"/>
    <property type="match status" value="1"/>
</dbReference>
<dbReference type="Pfam" id="PF08780">
    <property type="entry name" value="NTase_sub_bind"/>
    <property type="match status" value="1"/>
</dbReference>
<dbReference type="SUPFAM" id="SSF81593">
    <property type="entry name" value="Nucleotidyltransferase substrate binding subunit/domain"/>
    <property type="match status" value="1"/>
</dbReference>
<keyword evidence="1" id="KW-0808">Transferase</keyword>
<dbReference type="STRING" id="55758.MBFIL_06470"/>
<gene>
    <name evidence="1" type="ORF">MBFIL_06470</name>
</gene>
<evidence type="ECO:0000313" key="2">
    <source>
        <dbReference type="Proteomes" id="UP000077066"/>
    </source>
</evidence>
<dbReference type="InterPro" id="IPR010235">
    <property type="entry name" value="HepT"/>
</dbReference>
<name>A0A166DC02_9EURY</name>
<accession>A0A166DC02</accession>
<dbReference type="OrthoDB" id="115089at2157"/>
<proteinExistence type="predicted"/>
<dbReference type="AlphaFoldDB" id="A0A166DC02"/>
<protein>
    <submittedName>
        <fullName evidence="1">Nucleotidyltransferase substrate binding protein like protein</fullName>
    </submittedName>
</protein>
<dbReference type="RefSeq" id="WP_066971477.1">
    <property type="nucleotide sequence ID" value="NZ_LWMT01000097.1"/>
</dbReference>